<accession>A0ABU9PQH8</accession>
<evidence type="ECO:0000313" key="2">
    <source>
        <dbReference type="Proteomes" id="UP001495910"/>
    </source>
</evidence>
<dbReference type="EMBL" id="JBANDC010000002">
    <property type="protein sequence ID" value="MEM4986263.1"/>
    <property type="molecule type" value="Genomic_DNA"/>
</dbReference>
<name>A0ABU9PQH8_9BURK</name>
<evidence type="ECO:0000313" key="1">
    <source>
        <dbReference type="EMBL" id="MEM4986263.1"/>
    </source>
</evidence>
<protein>
    <submittedName>
        <fullName evidence="1">Uncharacterized protein</fullName>
    </submittedName>
</protein>
<organism evidence="1 2">
    <name type="scientific">Collimonas rhizosphaerae</name>
    <dbReference type="NCBI Taxonomy" id="3126357"/>
    <lineage>
        <taxon>Bacteria</taxon>
        <taxon>Pseudomonadati</taxon>
        <taxon>Pseudomonadota</taxon>
        <taxon>Betaproteobacteria</taxon>
        <taxon>Burkholderiales</taxon>
        <taxon>Oxalobacteraceae</taxon>
        <taxon>Collimonas</taxon>
    </lineage>
</organism>
<sequence>MNNTERSHLLAEQKFLQERLAKIPGSARLMRMSTESRISTIAGKLALAVDEGEPAKINLTFKGRPVIGSHGVFAQFGTEAVSKFTEAVDAIAASLSAPLRAMGPIPNRGQQLLITNTAIGSFGFELQEYCTSRLPLGDSLVVLALERTQNFLESTVGTDDQLADSAAETDPRALDKMRAFLQTLADNDALVGLEFRDRTFGFSNIEQVKTSLARLSHDNIQEAEIVLHGHFDGYLPSRRTFDFILTNDELITGKAGPDIDEDALAEINLHLRESVVIKVIRTQVGAGRPRYRLLETPAW</sequence>
<reference evidence="1 2" key="1">
    <citation type="submission" date="2024-02" db="EMBL/GenBank/DDBJ databases">
        <title>Draft genome sequence of Collimonas sp. strain H4R21, an effective mineral-weathering bacterial strain isolated from the beech rhizosphere.</title>
        <authorList>
            <person name="Morin E."/>
            <person name="Uroz S."/>
            <person name="Leveau J.H.J."/>
            <person name="Kumar R."/>
            <person name="Rey M.W."/>
            <person name="Pham J."/>
        </authorList>
    </citation>
    <scope>NUCLEOTIDE SEQUENCE [LARGE SCALE GENOMIC DNA]</scope>
    <source>
        <strain evidence="1 2">H4R21</strain>
    </source>
</reference>
<keyword evidence="2" id="KW-1185">Reference proteome</keyword>
<gene>
    <name evidence="1" type="ORF">V8G57_02570</name>
</gene>
<comment type="caution">
    <text evidence="1">The sequence shown here is derived from an EMBL/GenBank/DDBJ whole genome shotgun (WGS) entry which is preliminary data.</text>
</comment>
<proteinExistence type="predicted"/>
<dbReference type="RefSeq" id="WP_342828083.1">
    <property type="nucleotide sequence ID" value="NZ_JBANDC010000002.1"/>
</dbReference>
<dbReference type="Proteomes" id="UP001495910">
    <property type="component" value="Unassembled WGS sequence"/>
</dbReference>